<reference evidence="2" key="1">
    <citation type="submission" date="2019-05" db="EMBL/GenBank/DDBJ databases">
        <authorList>
            <person name="Naeem R."/>
            <person name="Antony C."/>
            <person name="Guan Q."/>
        </authorList>
    </citation>
    <scope>NUCLEOTIDE SEQUENCE</scope>
    <source>
        <strain evidence="2">3</strain>
    </source>
</reference>
<evidence type="ECO:0000313" key="2">
    <source>
        <dbReference type="EMBL" id="VTP05475.1"/>
    </source>
</evidence>
<name>A0A653F6R9_MYCKA</name>
<feature type="region of interest" description="Disordered" evidence="1">
    <location>
        <begin position="1"/>
        <end position="68"/>
    </location>
</feature>
<protein>
    <submittedName>
        <fullName evidence="2">Uncharacterized protein</fullName>
    </submittedName>
</protein>
<organism evidence="2">
    <name type="scientific">Mycobacterium kansasii</name>
    <dbReference type="NCBI Taxonomy" id="1768"/>
    <lineage>
        <taxon>Bacteria</taxon>
        <taxon>Bacillati</taxon>
        <taxon>Actinomycetota</taxon>
        <taxon>Actinomycetes</taxon>
        <taxon>Mycobacteriales</taxon>
        <taxon>Mycobacteriaceae</taxon>
        <taxon>Mycobacterium</taxon>
    </lineage>
</organism>
<accession>A0A653F6R9</accession>
<dbReference type="EMBL" id="LR589393">
    <property type="protein sequence ID" value="VTP05475.1"/>
    <property type="molecule type" value="Genomic_DNA"/>
</dbReference>
<evidence type="ECO:0000256" key="1">
    <source>
        <dbReference type="SAM" id="MobiDB-lite"/>
    </source>
</evidence>
<feature type="compositionally biased region" description="Polar residues" evidence="1">
    <location>
        <begin position="38"/>
        <end position="54"/>
    </location>
</feature>
<gene>
    <name evidence="2" type="ORF">BIN_B_05318</name>
</gene>
<proteinExistence type="predicted"/>
<feature type="compositionally biased region" description="Polar residues" evidence="1">
    <location>
        <begin position="117"/>
        <end position="127"/>
    </location>
</feature>
<dbReference type="AlphaFoldDB" id="A0A653F6R9"/>
<sequence>MLVAVAGDQMTSNSRSGPAPDNTARSCCSLTGRATIAATDSTGRPRSSASSTDTAEGPAGAIRTRTADAPLACNDTRCQENGRTSSASGFAITAVCNAASRSAGCKPNPVTPPAASGNLTSANSSSPRAHIAVRPRNAGPYPYPRSASRW</sequence>
<feature type="region of interest" description="Disordered" evidence="1">
    <location>
        <begin position="102"/>
        <end position="150"/>
    </location>
</feature>